<proteinExistence type="predicted"/>
<dbReference type="AlphaFoldDB" id="A0A5N5GAF7"/>
<keyword evidence="2" id="KW-1185">Reference proteome</keyword>
<reference evidence="1 2" key="1">
    <citation type="submission" date="2019-09" db="EMBL/GenBank/DDBJ databases">
        <authorList>
            <person name="Ou C."/>
        </authorList>
    </citation>
    <scope>NUCLEOTIDE SEQUENCE [LARGE SCALE GENOMIC DNA]</scope>
    <source>
        <strain evidence="1">S2</strain>
        <tissue evidence="1">Leaf</tissue>
    </source>
</reference>
<name>A0A5N5GAF7_9ROSA</name>
<evidence type="ECO:0000313" key="2">
    <source>
        <dbReference type="Proteomes" id="UP000327157"/>
    </source>
</evidence>
<protein>
    <submittedName>
        <fullName evidence="1">Uncharacterized protein</fullName>
    </submittedName>
</protein>
<reference evidence="1 2" key="3">
    <citation type="submission" date="2019-11" db="EMBL/GenBank/DDBJ databases">
        <title>A de novo genome assembly of a pear dwarfing rootstock.</title>
        <authorList>
            <person name="Wang F."/>
            <person name="Wang J."/>
            <person name="Li S."/>
            <person name="Zhang Y."/>
            <person name="Fang M."/>
            <person name="Ma L."/>
            <person name="Zhao Y."/>
            <person name="Jiang S."/>
        </authorList>
    </citation>
    <scope>NUCLEOTIDE SEQUENCE [LARGE SCALE GENOMIC DNA]</scope>
    <source>
        <strain evidence="1">S2</strain>
        <tissue evidence="1">Leaf</tissue>
    </source>
</reference>
<evidence type="ECO:0000313" key="1">
    <source>
        <dbReference type="EMBL" id="KAB2612243.1"/>
    </source>
</evidence>
<dbReference type="Proteomes" id="UP000327157">
    <property type="component" value="Chromosome 9"/>
</dbReference>
<gene>
    <name evidence="1" type="ORF">D8674_034559</name>
</gene>
<comment type="caution">
    <text evidence="1">The sequence shown here is derived from an EMBL/GenBank/DDBJ whole genome shotgun (WGS) entry which is preliminary data.</text>
</comment>
<dbReference type="EMBL" id="SMOL01000458">
    <property type="protein sequence ID" value="KAB2612243.1"/>
    <property type="molecule type" value="Genomic_DNA"/>
</dbReference>
<reference evidence="2" key="2">
    <citation type="submission" date="2019-10" db="EMBL/GenBank/DDBJ databases">
        <title>A de novo genome assembly of a pear dwarfing rootstock.</title>
        <authorList>
            <person name="Wang F."/>
            <person name="Wang J."/>
            <person name="Li S."/>
            <person name="Zhang Y."/>
            <person name="Fang M."/>
            <person name="Ma L."/>
            <person name="Zhao Y."/>
            <person name="Jiang S."/>
        </authorList>
    </citation>
    <scope>NUCLEOTIDE SEQUENCE [LARGE SCALE GENOMIC DNA]</scope>
</reference>
<sequence>MVQDLILKMAPKKTDRIKVEFLKSEEEETSLFGAALLPRECSDSNEGEIGSMNDEILKLLCTAMAVELSSTQ</sequence>
<organism evidence="1 2">
    <name type="scientific">Pyrus ussuriensis x Pyrus communis</name>
    <dbReference type="NCBI Taxonomy" id="2448454"/>
    <lineage>
        <taxon>Eukaryota</taxon>
        <taxon>Viridiplantae</taxon>
        <taxon>Streptophyta</taxon>
        <taxon>Embryophyta</taxon>
        <taxon>Tracheophyta</taxon>
        <taxon>Spermatophyta</taxon>
        <taxon>Magnoliopsida</taxon>
        <taxon>eudicotyledons</taxon>
        <taxon>Gunneridae</taxon>
        <taxon>Pentapetalae</taxon>
        <taxon>rosids</taxon>
        <taxon>fabids</taxon>
        <taxon>Rosales</taxon>
        <taxon>Rosaceae</taxon>
        <taxon>Amygdaloideae</taxon>
        <taxon>Maleae</taxon>
        <taxon>Pyrus</taxon>
    </lineage>
</organism>
<accession>A0A5N5GAF7</accession>